<evidence type="ECO:0000313" key="3">
    <source>
        <dbReference type="Proteomes" id="UP000235392"/>
    </source>
</evidence>
<dbReference type="EMBL" id="PGCI01000106">
    <property type="protein sequence ID" value="PLW40124.1"/>
    <property type="molecule type" value="Genomic_DNA"/>
</dbReference>
<dbReference type="AlphaFoldDB" id="A0A2N5UQT3"/>
<name>A0A2N5UQT3_9BASI</name>
<proteinExistence type="predicted"/>
<dbReference type="Proteomes" id="UP000235392">
    <property type="component" value="Unassembled WGS sequence"/>
</dbReference>
<organism evidence="2 3">
    <name type="scientific">Puccinia coronata f. sp. avenae</name>
    <dbReference type="NCBI Taxonomy" id="200324"/>
    <lineage>
        <taxon>Eukaryota</taxon>
        <taxon>Fungi</taxon>
        <taxon>Dikarya</taxon>
        <taxon>Basidiomycota</taxon>
        <taxon>Pucciniomycotina</taxon>
        <taxon>Pucciniomycetes</taxon>
        <taxon>Pucciniales</taxon>
        <taxon>Pucciniaceae</taxon>
        <taxon>Puccinia</taxon>
    </lineage>
</organism>
<reference evidence="2 3" key="1">
    <citation type="submission" date="2017-11" db="EMBL/GenBank/DDBJ databases">
        <title>De novo assembly and phasing of dikaryotic genomes from two isolates of Puccinia coronata f. sp. avenae, the causal agent of oat crown rust.</title>
        <authorList>
            <person name="Miller M.E."/>
            <person name="Zhang Y."/>
            <person name="Omidvar V."/>
            <person name="Sperschneider J."/>
            <person name="Schwessinger B."/>
            <person name="Raley C."/>
            <person name="Palmer J.M."/>
            <person name="Garnica D."/>
            <person name="Upadhyaya N."/>
            <person name="Rathjen J."/>
            <person name="Taylor J.M."/>
            <person name="Park R.F."/>
            <person name="Dodds P.N."/>
            <person name="Hirsch C.D."/>
            <person name="Kianian S.F."/>
            <person name="Figueroa M."/>
        </authorList>
    </citation>
    <scope>NUCLEOTIDE SEQUENCE [LARGE SCALE GENOMIC DNA]</scope>
    <source>
        <strain evidence="2">12SD80</strain>
    </source>
</reference>
<evidence type="ECO:0000256" key="1">
    <source>
        <dbReference type="SAM" id="MobiDB-lite"/>
    </source>
</evidence>
<protein>
    <recommendedName>
        <fullName evidence="4">OTU domain-containing protein</fullName>
    </recommendedName>
</protein>
<sequence>MAGHAPAPSGHPCNPSDDSSSCKPRVRQQIAPWPTDESHWLAAREQSAQWAGPTGLLPTAGGTIVHLPWEVAKYGLPLPNMAPNYHLQATCGYIRKEGNCQFEALAVWHYGSRDSYHVIKEAIIQELLDEPSVYDGVALVTAFHLTIRLLKVLNHC</sequence>
<gene>
    <name evidence="2" type="ORF">PCASD_07870</name>
</gene>
<evidence type="ECO:0000313" key="2">
    <source>
        <dbReference type="EMBL" id="PLW40124.1"/>
    </source>
</evidence>
<accession>A0A2N5UQT3</accession>
<comment type="caution">
    <text evidence="2">The sequence shown here is derived from an EMBL/GenBank/DDBJ whole genome shotgun (WGS) entry which is preliminary data.</text>
</comment>
<evidence type="ECO:0008006" key="4">
    <source>
        <dbReference type="Google" id="ProtNLM"/>
    </source>
</evidence>
<dbReference type="CDD" id="cd22744">
    <property type="entry name" value="OTU"/>
    <property type="match status" value="1"/>
</dbReference>
<feature type="region of interest" description="Disordered" evidence="1">
    <location>
        <begin position="1"/>
        <end position="27"/>
    </location>
</feature>